<dbReference type="SMART" id="SM00220">
    <property type="entry name" value="S_TKc"/>
    <property type="match status" value="1"/>
</dbReference>
<keyword evidence="5 6" id="KW-0067">ATP-binding</keyword>
<feature type="binding site" evidence="6">
    <location>
        <position position="78"/>
    </location>
    <ligand>
        <name>ATP</name>
        <dbReference type="ChEBI" id="CHEBI:30616"/>
    </ligand>
</feature>
<dbReference type="Gene3D" id="1.10.510.10">
    <property type="entry name" value="Transferase(Phosphotransferase) domain 1"/>
    <property type="match status" value="1"/>
</dbReference>
<dbReference type="GO" id="GO:0005634">
    <property type="term" value="C:nucleus"/>
    <property type="evidence" value="ECO:0007669"/>
    <property type="project" value="TreeGrafter"/>
</dbReference>
<dbReference type="SUPFAM" id="SSF56112">
    <property type="entry name" value="Protein kinase-like (PK-like)"/>
    <property type="match status" value="1"/>
</dbReference>
<keyword evidence="3 6" id="KW-0547">Nucleotide-binding</keyword>
<dbReference type="InterPro" id="IPR011009">
    <property type="entry name" value="Kinase-like_dom_sf"/>
</dbReference>
<dbReference type="InterPro" id="IPR000719">
    <property type="entry name" value="Prot_kinase_dom"/>
</dbReference>
<evidence type="ECO:0000256" key="1">
    <source>
        <dbReference type="ARBA" id="ARBA00022527"/>
    </source>
</evidence>
<feature type="domain" description="Protein kinase" evidence="7">
    <location>
        <begin position="49"/>
        <end position="328"/>
    </location>
</feature>
<dbReference type="GO" id="GO:0043484">
    <property type="term" value="P:regulation of RNA splicing"/>
    <property type="evidence" value="ECO:0007669"/>
    <property type="project" value="TreeGrafter"/>
</dbReference>
<evidence type="ECO:0000313" key="8">
    <source>
        <dbReference type="EMBL" id="PYH96542.1"/>
    </source>
</evidence>
<evidence type="ECO:0000313" key="9">
    <source>
        <dbReference type="Proteomes" id="UP000247810"/>
    </source>
</evidence>
<dbReference type="VEuPathDB" id="FungiDB:BO71DRAFT_448576"/>
<dbReference type="AlphaFoldDB" id="A0A319EXQ7"/>
<dbReference type="Pfam" id="PF00069">
    <property type="entry name" value="Pkinase"/>
    <property type="match status" value="1"/>
</dbReference>
<evidence type="ECO:0000256" key="4">
    <source>
        <dbReference type="ARBA" id="ARBA00022777"/>
    </source>
</evidence>
<sequence>MLSFTYNKIHRNIPRPPLPWRSILRKPALNFSTLPPTNQHPKLLSDRRYRIFHKLGWGGYSTVWAARVRLEENYVAIKICMIDHFDLDGPNGTHQCLVFELLGPNIPDLIEACFSIGRLPGKLARDVSKQALIGLDFLHQQTISHGGNPEIGTVHRNDGKALEPGISTYIVRPVRTSTSWPLSNTIKIIDFGESFSPQTVPQTLHTPLTVRAPEVIFGDRLDYRVDLWSLGCMLFELLTGQPPFDRFLITPKILAGQMQEITTMEGDAITDTSGPELQEWLEVYFDHERTADLTREDIAKLGQIIGMLLHFKPSARATTREVLSHPWFRD</sequence>
<dbReference type="GO" id="GO:0004674">
    <property type="term" value="F:protein serine/threonine kinase activity"/>
    <property type="evidence" value="ECO:0007669"/>
    <property type="project" value="UniProtKB-KW"/>
</dbReference>
<keyword evidence="1" id="KW-0723">Serine/threonine-protein kinase</keyword>
<dbReference type="EMBL" id="KZ825836">
    <property type="protein sequence ID" value="PYH96542.1"/>
    <property type="molecule type" value="Genomic_DNA"/>
</dbReference>
<evidence type="ECO:0000256" key="6">
    <source>
        <dbReference type="PROSITE-ProRule" id="PRU10141"/>
    </source>
</evidence>
<dbReference type="PROSITE" id="PS00107">
    <property type="entry name" value="PROTEIN_KINASE_ATP"/>
    <property type="match status" value="1"/>
</dbReference>
<evidence type="ECO:0000256" key="5">
    <source>
        <dbReference type="ARBA" id="ARBA00022840"/>
    </source>
</evidence>
<evidence type="ECO:0000259" key="7">
    <source>
        <dbReference type="PROSITE" id="PS50011"/>
    </source>
</evidence>
<accession>A0A319EXQ7</accession>
<dbReference type="InterPro" id="IPR051175">
    <property type="entry name" value="CLK_kinases"/>
</dbReference>
<protein>
    <submittedName>
        <fullName evidence="8">Kinase-like protein</fullName>
    </submittedName>
</protein>
<dbReference type="Proteomes" id="UP000247810">
    <property type="component" value="Unassembled WGS sequence"/>
</dbReference>
<dbReference type="GO" id="GO:0005524">
    <property type="term" value="F:ATP binding"/>
    <property type="evidence" value="ECO:0007669"/>
    <property type="project" value="UniProtKB-UniRule"/>
</dbReference>
<name>A0A319EXQ7_9EURO</name>
<dbReference type="OrthoDB" id="5979581at2759"/>
<dbReference type="PANTHER" id="PTHR45646:SF11">
    <property type="entry name" value="SERINE_THREONINE-PROTEIN KINASE DOA"/>
    <property type="match status" value="1"/>
</dbReference>
<evidence type="ECO:0000256" key="3">
    <source>
        <dbReference type="ARBA" id="ARBA00022741"/>
    </source>
</evidence>
<dbReference type="InterPro" id="IPR017441">
    <property type="entry name" value="Protein_kinase_ATP_BS"/>
</dbReference>
<dbReference type="Gene3D" id="3.30.200.20">
    <property type="entry name" value="Phosphorylase Kinase, domain 1"/>
    <property type="match status" value="2"/>
</dbReference>
<dbReference type="STRING" id="1448320.A0A319EXQ7"/>
<evidence type="ECO:0000256" key="2">
    <source>
        <dbReference type="ARBA" id="ARBA00022679"/>
    </source>
</evidence>
<dbReference type="PROSITE" id="PS50011">
    <property type="entry name" value="PROTEIN_KINASE_DOM"/>
    <property type="match status" value="1"/>
</dbReference>
<keyword evidence="2" id="KW-0808">Transferase</keyword>
<dbReference type="PANTHER" id="PTHR45646">
    <property type="entry name" value="SERINE/THREONINE-PROTEIN KINASE DOA-RELATED"/>
    <property type="match status" value="1"/>
</dbReference>
<gene>
    <name evidence="8" type="ORF">BO71DRAFT_448576</name>
</gene>
<keyword evidence="9" id="KW-1185">Reference proteome</keyword>
<proteinExistence type="predicted"/>
<keyword evidence="4 8" id="KW-0418">Kinase</keyword>
<organism evidence="8 9">
    <name type="scientific">Aspergillus ellipticus CBS 707.79</name>
    <dbReference type="NCBI Taxonomy" id="1448320"/>
    <lineage>
        <taxon>Eukaryota</taxon>
        <taxon>Fungi</taxon>
        <taxon>Dikarya</taxon>
        <taxon>Ascomycota</taxon>
        <taxon>Pezizomycotina</taxon>
        <taxon>Eurotiomycetes</taxon>
        <taxon>Eurotiomycetidae</taxon>
        <taxon>Eurotiales</taxon>
        <taxon>Aspergillaceae</taxon>
        <taxon>Aspergillus</taxon>
        <taxon>Aspergillus subgen. Circumdati</taxon>
    </lineage>
</organism>
<reference evidence="8 9" key="1">
    <citation type="submission" date="2018-02" db="EMBL/GenBank/DDBJ databases">
        <title>The genomes of Aspergillus section Nigri reveals drivers in fungal speciation.</title>
        <authorList>
            <consortium name="DOE Joint Genome Institute"/>
            <person name="Vesth T.C."/>
            <person name="Nybo J."/>
            <person name="Theobald S."/>
            <person name="Brandl J."/>
            <person name="Frisvad J.C."/>
            <person name="Nielsen K.F."/>
            <person name="Lyhne E.K."/>
            <person name="Kogle M.E."/>
            <person name="Kuo A."/>
            <person name="Riley R."/>
            <person name="Clum A."/>
            <person name="Nolan M."/>
            <person name="Lipzen A."/>
            <person name="Salamov A."/>
            <person name="Henrissat B."/>
            <person name="Wiebenga A."/>
            <person name="De vries R.P."/>
            <person name="Grigoriev I.V."/>
            <person name="Mortensen U.H."/>
            <person name="Andersen M.R."/>
            <person name="Baker S.E."/>
        </authorList>
    </citation>
    <scope>NUCLEOTIDE SEQUENCE [LARGE SCALE GENOMIC DNA]</scope>
    <source>
        <strain evidence="8 9">CBS 707.79</strain>
    </source>
</reference>